<gene>
    <name evidence="2" type="ORF">OXX778_LOCUS21260</name>
</gene>
<organism evidence="2 3">
    <name type="scientific">Brachionus calyciflorus</name>
    <dbReference type="NCBI Taxonomy" id="104777"/>
    <lineage>
        <taxon>Eukaryota</taxon>
        <taxon>Metazoa</taxon>
        <taxon>Spiralia</taxon>
        <taxon>Gnathifera</taxon>
        <taxon>Rotifera</taxon>
        <taxon>Eurotatoria</taxon>
        <taxon>Monogononta</taxon>
        <taxon>Pseudotrocha</taxon>
        <taxon>Ploima</taxon>
        <taxon>Brachionidae</taxon>
        <taxon>Brachionus</taxon>
    </lineage>
</organism>
<sequence length="272" mass="30957">MDPESLNSNEPVYDSNNKEKSSCFLDCLACFKDSDKKSTINDKKFEDIKFESNVADYALHLVAELKPPEETINLYTKLIDEGPIKENYGTSVLHLAALSDNELLIKHLLGSDEKIQKFLKSEKDCAFLEERDKKKQQTPLHCAAKVGAKAVACLIEKGADKEAEDYLGRTPLFLAAEYGQEETVKLLLEKGCEVNVKNINGQKALYWIIAKCRSLAFEILEGYRTIDKYYYIETYDLKAVDLELTDTTNKVPSVKSIVRKFLFLEIIIYQNK</sequence>
<proteinExistence type="predicted"/>
<dbReference type="OrthoDB" id="341259at2759"/>
<dbReference type="SMART" id="SM00248">
    <property type="entry name" value="ANK"/>
    <property type="match status" value="3"/>
</dbReference>
<evidence type="ECO:0000313" key="3">
    <source>
        <dbReference type="Proteomes" id="UP000663879"/>
    </source>
</evidence>
<accession>A0A814P9Y0</accession>
<dbReference type="PANTHER" id="PTHR24127:SF1">
    <property type="entry name" value="ANKYRIN REPEAT AND EF-HAND DOMAIN-CONTAINING PROTEIN 1"/>
    <property type="match status" value="1"/>
</dbReference>
<dbReference type="PROSITE" id="PS50297">
    <property type="entry name" value="ANK_REP_REGION"/>
    <property type="match status" value="1"/>
</dbReference>
<reference evidence="2" key="1">
    <citation type="submission" date="2021-02" db="EMBL/GenBank/DDBJ databases">
        <authorList>
            <person name="Nowell W R."/>
        </authorList>
    </citation>
    <scope>NUCLEOTIDE SEQUENCE</scope>
    <source>
        <strain evidence="2">Ploen Becks lab</strain>
    </source>
</reference>
<dbReference type="InterPro" id="IPR036770">
    <property type="entry name" value="Ankyrin_rpt-contain_sf"/>
</dbReference>
<evidence type="ECO:0000256" key="1">
    <source>
        <dbReference type="PROSITE-ProRule" id="PRU00023"/>
    </source>
</evidence>
<dbReference type="InterPro" id="IPR002110">
    <property type="entry name" value="Ankyrin_rpt"/>
</dbReference>
<dbReference type="PRINTS" id="PR01415">
    <property type="entry name" value="ANKYRIN"/>
</dbReference>
<keyword evidence="3" id="KW-1185">Reference proteome</keyword>
<dbReference type="Gene3D" id="1.25.40.20">
    <property type="entry name" value="Ankyrin repeat-containing domain"/>
    <property type="match status" value="1"/>
</dbReference>
<dbReference type="Proteomes" id="UP000663879">
    <property type="component" value="Unassembled WGS sequence"/>
</dbReference>
<name>A0A814P9Y0_9BILA</name>
<dbReference type="InterPro" id="IPR052801">
    <property type="entry name" value="Ankyrin-EF-hand"/>
</dbReference>
<dbReference type="EMBL" id="CAJNOC010007685">
    <property type="protein sequence ID" value="CAF1103275.1"/>
    <property type="molecule type" value="Genomic_DNA"/>
</dbReference>
<dbReference type="PANTHER" id="PTHR24127">
    <property type="entry name" value="ANKYRIN REPEAT AND EF-HAND DOMAIN-CONTAINING PROTEIN 1"/>
    <property type="match status" value="1"/>
</dbReference>
<dbReference type="Pfam" id="PF12796">
    <property type="entry name" value="Ank_2"/>
    <property type="match status" value="1"/>
</dbReference>
<protein>
    <submittedName>
        <fullName evidence="2">Uncharacterized protein</fullName>
    </submittedName>
</protein>
<dbReference type="AlphaFoldDB" id="A0A814P9Y0"/>
<dbReference type="SUPFAM" id="SSF48403">
    <property type="entry name" value="Ankyrin repeat"/>
    <property type="match status" value="1"/>
</dbReference>
<keyword evidence="1" id="KW-0040">ANK repeat</keyword>
<dbReference type="PROSITE" id="PS50088">
    <property type="entry name" value="ANK_REPEAT"/>
    <property type="match status" value="1"/>
</dbReference>
<comment type="caution">
    <text evidence="2">The sequence shown here is derived from an EMBL/GenBank/DDBJ whole genome shotgun (WGS) entry which is preliminary data.</text>
</comment>
<feature type="repeat" description="ANK" evidence="1">
    <location>
        <begin position="167"/>
        <end position="199"/>
    </location>
</feature>
<evidence type="ECO:0000313" key="2">
    <source>
        <dbReference type="EMBL" id="CAF1103275.1"/>
    </source>
</evidence>